<name>A0A419TBE6_9FIRM</name>
<dbReference type="PANTHER" id="PTHR33678">
    <property type="entry name" value="BLL1576 PROTEIN"/>
    <property type="match status" value="1"/>
</dbReference>
<proteinExistence type="predicted"/>
<evidence type="ECO:0000313" key="3">
    <source>
        <dbReference type="Proteomes" id="UP000284277"/>
    </source>
</evidence>
<dbReference type="PANTHER" id="PTHR33678:SF1">
    <property type="entry name" value="BLL1576 PROTEIN"/>
    <property type="match status" value="1"/>
</dbReference>
<feature type="domain" description="Transposase IS66 central" evidence="1">
    <location>
        <begin position="15"/>
        <end position="125"/>
    </location>
</feature>
<organism evidence="2 3">
    <name type="scientific">Lacrimispora algidixylanolytica</name>
    <dbReference type="NCBI Taxonomy" id="94868"/>
    <lineage>
        <taxon>Bacteria</taxon>
        <taxon>Bacillati</taxon>
        <taxon>Bacillota</taxon>
        <taxon>Clostridia</taxon>
        <taxon>Lachnospirales</taxon>
        <taxon>Lachnospiraceae</taxon>
        <taxon>Lacrimispora</taxon>
    </lineage>
</organism>
<dbReference type="InterPro" id="IPR004291">
    <property type="entry name" value="Transposase_IS66_central"/>
</dbReference>
<protein>
    <recommendedName>
        <fullName evidence="1">Transposase IS66 central domain-containing protein</fullName>
    </recommendedName>
</protein>
<keyword evidence="3" id="KW-1185">Reference proteome</keyword>
<gene>
    <name evidence="2" type="ORF">BET01_00210</name>
</gene>
<dbReference type="InterPro" id="IPR052344">
    <property type="entry name" value="Transposase-related"/>
</dbReference>
<comment type="caution">
    <text evidence="2">The sequence shown here is derived from an EMBL/GenBank/DDBJ whole genome shotgun (WGS) entry which is preliminary data.</text>
</comment>
<accession>A0A419TBE6</accession>
<evidence type="ECO:0000259" key="1">
    <source>
        <dbReference type="Pfam" id="PF03050"/>
    </source>
</evidence>
<sequence>MFEAIPKTKGASAKTSPAYIGYAYCEQLFQFEKNLKDLKPEELQKQRLERERPVLDAFWKWINGKDAFDGSKLAKAINYAENQRPYMENYLQNGRCSISNNAAERAVKSYVMRRKNFLFHVAIKCARASAVVYTLTETAKANGVSTWKQ</sequence>
<dbReference type="EMBL" id="MCIA01000001">
    <property type="protein sequence ID" value="RKD34824.1"/>
    <property type="molecule type" value="Genomic_DNA"/>
</dbReference>
<evidence type="ECO:0000313" key="2">
    <source>
        <dbReference type="EMBL" id="RKD34824.1"/>
    </source>
</evidence>
<reference evidence="2 3" key="1">
    <citation type="submission" date="2016-08" db="EMBL/GenBank/DDBJ databases">
        <title>A new outlook on sporulation: Clostridium algidixylanolyticum.</title>
        <authorList>
            <person name="Poppleton D.I."/>
            <person name="Gribaldo S."/>
        </authorList>
    </citation>
    <scope>NUCLEOTIDE SEQUENCE [LARGE SCALE GENOMIC DNA]</scope>
    <source>
        <strain evidence="2 3">SPL73</strain>
    </source>
</reference>
<dbReference type="OrthoDB" id="9760067at2"/>
<dbReference type="Proteomes" id="UP000284277">
    <property type="component" value="Unassembled WGS sequence"/>
</dbReference>
<dbReference type="Pfam" id="PF03050">
    <property type="entry name" value="DDE_Tnp_IS66"/>
    <property type="match status" value="1"/>
</dbReference>
<dbReference type="AlphaFoldDB" id="A0A419TBE6"/>